<reference evidence="2" key="1">
    <citation type="submission" date="2025-08" db="UniProtKB">
        <authorList>
            <consortium name="Ensembl"/>
        </authorList>
    </citation>
    <scope>IDENTIFICATION</scope>
</reference>
<dbReference type="Proteomes" id="UP000694417">
    <property type="component" value="Unplaced"/>
</dbReference>
<proteinExistence type="predicted"/>
<feature type="compositionally biased region" description="Basic and acidic residues" evidence="1">
    <location>
        <begin position="56"/>
        <end position="83"/>
    </location>
</feature>
<name>A0A8D2I093_UROPR</name>
<sequence>IWQRVYKEWKSYKKKKKKKKPGLSWVLSRLASILPDSNILLKNIQVIATVVVLKTHQEEKKKEGEEEGKRGKEEEKEPFKKENLPPLVSIG</sequence>
<evidence type="ECO:0000256" key="1">
    <source>
        <dbReference type="SAM" id="MobiDB-lite"/>
    </source>
</evidence>
<keyword evidence="3" id="KW-1185">Reference proteome</keyword>
<dbReference type="AlphaFoldDB" id="A0A8D2I093"/>
<protein>
    <submittedName>
        <fullName evidence="2">Uncharacterized protein</fullName>
    </submittedName>
</protein>
<organism evidence="2 3">
    <name type="scientific">Urocitellus parryii</name>
    <name type="common">Arctic ground squirrel</name>
    <name type="synonym">Spermophilus parryii</name>
    <dbReference type="NCBI Taxonomy" id="9999"/>
    <lineage>
        <taxon>Eukaryota</taxon>
        <taxon>Metazoa</taxon>
        <taxon>Chordata</taxon>
        <taxon>Craniata</taxon>
        <taxon>Vertebrata</taxon>
        <taxon>Euteleostomi</taxon>
        <taxon>Mammalia</taxon>
        <taxon>Eutheria</taxon>
        <taxon>Euarchontoglires</taxon>
        <taxon>Glires</taxon>
        <taxon>Rodentia</taxon>
        <taxon>Sciuromorpha</taxon>
        <taxon>Sciuridae</taxon>
        <taxon>Xerinae</taxon>
        <taxon>Marmotini</taxon>
        <taxon>Urocitellus</taxon>
    </lineage>
</organism>
<dbReference type="Ensembl" id="ENSUPAT00010026931.1">
    <property type="protein sequence ID" value="ENSUPAP00010023677.1"/>
    <property type="gene ID" value="ENSUPAG00010018764.1"/>
</dbReference>
<reference evidence="2" key="2">
    <citation type="submission" date="2025-09" db="UniProtKB">
        <authorList>
            <consortium name="Ensembl"/>
        </authorList>
    </citation>
    <scope>IDENTIFICATION</scope>
</reference>
<accession>A0A8D2I093</accession>
<evidence type="ECO:0000313" key="2">
    <source>
        <dbReference type="Ensembl" id="ENSUPAP00010023677.1"/>
    </source>
</evidence>
<feature type="region of interest" description="Disordered" evidence="1">
    <location>
        <begin position="56"/>
        <end position="91"/>
    </location>
</feature>
<evidence type="ECO:0000313" key="3">
    <source>
        <dbReference type="Proteomes" id="UP000694417"/>
    </source>
</evidence>